<reference evidence="2 3" key="1">
    <citation type="journal article" date="2017" name="Nature">
        <title>The Apostasia genome and the evolution of orchids.</title>
        <authorList>
            <person name="Zhang G.Q."/>
            <person name="Liu K.W."/>
            <person name="Li Z."/>
            <person name="Lohaus R."/>
            <person name="Hsiao Y.Y."/>
            <person name="Niu S.C."/>
            <person name="Wang J.Y."/>
            <person name="Lin Y.C."/>
            <person name="Xu Q."/>
            <person name="Chen L.J."/>
            <person name="Yoshida K."/>
            <person name="Fujiwara S."/>
            <person name="Wang Z.W."/>
            <person name="Zhang Y.Q."/>
            <person name="Mitsuda N."/>
            <person name="Wang M."/>
            <person name="Liu G.H."/>
            <person name="Pecoraro L."/>
            <person name="Huang H.X."/>
            <person name="Xiao X.J."/>
            <person name="Lin M."/>
            <person name="Wu X.Y."/>
            <person name="Wu W.L."/>
            <person name="Chen Y.Y."/>
            <person name="Chang S.B."/>
            <person name="Sakamoto S."/>
            <person name="Ohme-Takagi M."/>
            <person name="Yagi M."/>
            <person name="Zeng S.J."/>
            <person name="Shen C.Y."/>
            <person name="Yeh C.M."/>
            <person name="Luo Y.B."/>
            <person name="Tsai W.C."/>
            <person name="Van de Peer Y."/>
            <person name="Liu Z.J."/>
        </authorList>
    </citation>
    <scope>NUCLEOTIDE SEQUENCE [LARGE SCALE GENOMIC DNA]</scope>
    <source>
        <strain evidence="3">cv. Shenzhen</strain>
        <tissue evidence="2">Stem</tissue>
    </source>
</reference>
<keyword evidence="3" id="KW-1185">Reference proteome</keyword>
<proteinExistence type="predicted"/>
<name>A0A2I0BCP0_9ASPA</name>
<feature type="region of interest" description="Disordered" evidence="1">
    <location>
        <begin position="1"/>
        <end position="30"/>
    </location>
</feature>
<dbReference type="Proteomes" id="UP000236161">
    <property type="component" value="Unassembled WGS sequence"/>
</dbReference>
<sequence>MTVVIAEGDGQEDESQRLDPFFGETQQGGSRTEKVYFLEPHLEEGRFEQDVSRASRVEEYSPNIKIGDAGNDHDWIVVRVALLGEIFLAEGK</sequence>
<evidence type="ECO:0000313" key="2">
    <source>
        <dbReference type="EMBL" id="PKA65569.1"/>
    </source>
</evidence>
<evidence type="ECO:0000313" key="3">
    <source>
        <dbReference type="Proteomes" id="UP000236161"/>
    </source>
</evidence>
<protein>
    <submittedName>
        <fullName evidence="2">Uncharacterized protein</fullName>
    </submittedName>
</protein>
<dbReference type="EMBL" id="KZ451895">
    <property type="protein sequence ID" value="PKA65569.1"/>
    <property type="molecule type" value="Genomic_DNA"/>
</dbReference>
<evidence type="ECO:0000256" key="1">
    <source>
        <dbReference type="SAM" id="MobiDB-lite"/>
    </source>
</evidence>
<organism evidence="2 3">
    <name type="scientific">Apostasia shenzhenica</name>
    <dbReference type="NCBI Taxonomy" id="1088818"/>
    <lineage>
        <taxon>Eukaryota</taxon>
        <taxon>Viridiplantae</taxon>
        <taxon>Streptophyta</taxon>
        <taxon>Embryophyta</taxon>
        <taxon>Tracheophyta</taxon>
        <taxon>Spermatophyta</taxon>
        <taxon>Magnoliopsida</taxon>
        <taxon>Liliopsida</taxon>
        <taxon>Asparagales</taxon>
        <taxon>Orchidaceae</taxon>
        <taxon>Apostasioideae</taxon>
        <taxon>Apostasia</taxon>
    </lineage>
</organism>
<dbReference type="AlphaFoldDB" id="A0A2I0BCP0"/>
<accession>A0A2I0BCP0</accession>
<gene>
    <name evidence="2" type="ORF">AXF42_Ash005903</name>
</gene>